<dbReference type="KEGG" id="pchm:VFPPC_15257"/>
<dbReference type="GeneID" id="28857004"/>
<evidence type="ECO:0000313" key="1">
    <source>
        <dbReference type="EMBL" id="OAQ73126.1"/>
    </source>
</evidence>
<gene>
    <name evidence="1" type="ORF">VFPPC_15257</name>
</gene>
<keyword evidence="2" id="KW-1185">Reference proteome</keyword>
<accession>A0A179G5M5</accession>
<reference evidence="1 2" key="1">
    <citation type="journal article" date="2016" name="PLoS Pathog.">
        <title>Biosynthesis of antibiotic leucinostatins in bio-control fungus Purpureocillium lilacinum and their inhibition on phytophthora revealed by genome mining.</title>
        <authorList>
            <person name="Wang G."/>
            <person name="Liu Z."/>
            <person name="Lin R."/>
            <person name="Li E."/>
            <person name="Mao Z."/>
            <person name="Ling J."/>
            <person name="Yang Y."/>
            <person name="Yin W.B."/>
            <person name="Xie B."/>
        </authorList>
    </citation>
    <scope>NUCLEOTIDE SEQUENCE [LARGE SCALE GENOMIC DNA]</scope>
    <source>
        <strain evidence="1">170</strain>
    </source>
</reference>
<evidence type="ECO:0000313" key="2">
    <source>
        <dbReference type="Proteomes" id="UP000078397"/>
    </source>
</evidence>
<protein>
    <submittedName>
        <fullName evidence="1">Uncharacterized protein</fullName>
    </submittedName>
</protein>
<proteinExistence type="predicted"/>
<dbReference type="AlphaFoldDB" id="A0A179G5M5"/>
<sequence length="74" mass="8525">MSWLRLQSQSYHGQKLSSCPQYVIADDNDHGFQDNIVNRSLNQPPMPRQRSAWLAYRPGICPKCHGDRCTLPCH</sequence>
<dbReference type="EMBL" id="LSBJ02000001">
    <property type="protein sequence ID" value="OAQ73126.1"/>
    <property type="molecule type" value="Genomic_DNA"/>
</dbReference>
<dbReference type="RefSeq" id="XP_018149209.1">
    <property type="nucleotide sequence ID" value="XM_018293010.1"/>
</dbReference>
<comment type="caution">
    <text evidence="1">The sequence shown here is derived from an EMBL/GenBank/DDBJ whole genome shotgun (WGS) entry which is preliminary data.</text>
</comment>
<name>A0A179G5M5_METCM</name>
<organism evidence="1 2">
    <name type="scientific">Pochonia chlamydosporia 170</name>
    <dbReference type="NCBI Taxonomy" id="1380566"/>
    <lineage>
        <taxon>Eukaryota</taxon>
        <taxon>Fungi</taxon>
        <taxon>Dikarya</taxon>
        <taxon>Ascomycota</taxon>
        <taxon>Pezizomycotina</taxon>
        <taxon>Sordariomycetes</taxon>
        <taxon>Hypocreomycetidae</taxon>
        <taxon>Hypocreales</taxon>
        <taxon>Clavicipitaceae</taxon>
        <taxon>Pochonia</taxon>
    </lineage>
</organism>
<dbReference type="Proteomes" id="UP000078397">
    <property type="component" value="Unassembled WGS sequence"/>
</dbReference>